<dbReference type="SUPFAM" id="SSF52540">
    <property type="entry name" value="P-loop containing nucleoside triphosphate hydrolases"/>
    <property type="match status" value="1"/>
</dbReference>
<comment type="subcellular location">
    <subcellularLocation>
        <location evidence="1">Cytoplasm</location>
    </subcellularLocation>
</comment>
<gene>
    <name evidence="11" type="ORF">S06H3_31431</name>
</gene>
<feature type="domain" description="Helicase ATP-binding" evidence="10">
    <location>
        <begin position="123"/>
        <end position="279"/>
    </location>
</feature>
<dbReference type="GO" id="GO:0005524">
    <property type="term" value="F:ATP binding"/>
    <property type="evidence" value="ECO:0007669"/>
    <property type="project" value="UniProtKB-KW"/>
</dbReference>
<keyword evidence="4" id="KW-0227">DNA damage</keyword>
<dbReference type="Pfam" id="PF02559">
    <property type="entry name" value="CarD_TRCF_RID"/>
    <property type="match status" value="1"/>
</dbReference>
<dbReference type="InterPro" id="IPR011545">
    <property type="entry name" value="DEAD/DEAH_box_helicase_dom"/>
</dbReference>
<evidence type="ECO:0000256" key="6">
    <source>
        <dbReference type="ARBA" id="ARBA00022806"/>
    </source>
</evidence>
<dbReference type="GO" id="GO:0016787">
    <property type="term" value="F:hydrolase activity"/>
    <property type="evidence" value="ECO:0007669"/>
    <property type="project" value="UniProtKB-KW"/>
</dbReference>
<organism evidence="11">
    <name type="scientific">marine sediment metagenome</name>
    <dbReference type="NCBI Taxonomy" id="412755"/>
    <lineage>
        <taxon>unclassified sequences</taxon>
        <taxon>metagenomes</taxon>
        <taxon>ecological metagenomes</taxon>
    </lineage>
</organism>
<dbReference type="GO" id="GO:0003678">
    <property type="term" value="F:DNA helicase activity"/>
    <property type="evidence" value="ECO:0007669"/>
    <property type="project" value="TreeGrafter"/>
</dbReference>
<dbReference type="PANTHER" id="PTHR47964:SF1">
    <property type="entry name" value="ATP-DEPENDENT DNA HELICASE HOMOLOG RECG, CHLOROPLASTIC"/>
    <property type="match status" value="1"/>
</dbReference>
<dbReference type="GO" id="GO:0005737">
    <property type="term" value="C:cytoplasm"/>
    <property type="evidence" value="ECO:0007669"/>
    <property type="project" value="UniProtKB-SubCell"/>
</dbReference>
<evidence type="ECO:0000256" key="1">
    <source>
        <dbReference type="ARBA" id="ARBA00004496"/>
    </source>
</evidence>
<keyword evidence="6" id="KW-0347">Helicase</keyword>
<keyword evidence="7" id="KW-0067">ATP-binding</keyword>
<dbReference type="FunFam" id="3.40.50.300:FF:000546">
    <property type="entry name" value="Transcription-repair-coupling factor"/>
    <property type="match status" value="1"/>
</dbReference>
<keyword evidence="3" id="KW-0547">Nucleotide-binding</keyword>
<evidence type="ECO:0000256" key="7">
    <source>
        <dbReference type="ARBA" id="ARBA00022840"/>
    </source>
</evidence>
<evidence type="ECO:0000256" key="9">
    <source>
        <dbReference type="ARBA" id="ARBA00023204"/>
    </source>
</evidence>
<name>X1LQG9_9ZZZZ</name>
<dbReference type="CDD" id="cd17991">
    <property type="entry name" value="DEXHc_TRCF"/>
    <property type="match status" value="1"/>
</dbReference>
<keyword evidence="2" id="KW-0963">Cytoplasm</keyword>
<keyword evidence="5" id="KW-0378">Hydrolase</keyword>
<keyword evidence="8" id="KW-0238">DNA-binding</keyword>
<dbReference type="Pfam" id="PF00270">
    <property type="entry name" value="DEAD"/>
    <property type="match status" value="1"/>
</dbReference>
<protein>
    <recommendedName>
        <fullName evidence="10">Helicase ATP-binding domain-containing protein</fullName>
    </recommendedName>
</protein>
<dbReference type="SMART" id="SM01058">
    <property type="entry name" value="CarD_TRCF"/>
    <property type="match status" value="1"/>
</dbReference>
<dbReference type="AlphaFoldDB" id="X1LQG9"/>
<evidence type="ECO:0000313" key="11">
    <source>
        <dbReference type="EMBL" id="GAI21602.1"/>
    </source>
</evidence>
<dbReference type="GO" id="GO:0006281">
    <property type="term" value="P:DNA repair"/>
    <property type="evidence" value="ECO:0007669"/>
    <property type="project" value="UniProtKB-KW"/>
</dbReference>
<keyword evidence="9" id="KW-0234">DNA repair</keyword>
<dbReference type="EMBL" id="BARV01018612">
    <property type="protein sequence ID" value="GAI21602.1"/>
    <property type="molecule type" value="Genomic_DNA"/>
</dbReference>
<dbReference type="Gene3D" id="2.40.10.170">
    <property type="match status" value="1"/>
</dbReference>
<proteinExistence type="predicted"/>
<dbReference type="GO" id="GO:0003677">
    <property type="term" value="F:DNA binding"/>
    <property type="evidence" value="ECO:0007669"/>
    <property type="project" value="UniProtKB-KW"/>
</dbReference>
<evidence type="ECO:0000259" key="10">
    <source>
        <dbReference type="PROSITE" id="PS51192"/>
    </source>
</evidence>
<dbReference type="InterPro" id="IPR027417">
    <property type="entry name" value="P-loop_NTPase"/>
</dbReference>
<accession>X1LQG9</accession>
<dbReference type="InterPro" id="IPR014001">
    <property type="entry name" value="Helicase_ATP-bd"/>
</dbReference>
<dbReference type="InterPro" id="IPR047112">
    <property type="entry name" value="RecG/Mfd"/>
</dbReference>
<dbReference type="PANTHER" id="PTHR47964">
    <property type="entry name" value="ATP-DEPENDENT DNA HELICASE HOMOLOG RECG, CHLOROPLASTIC"/>
    <property type="match status" value="1"/>
</dbReference>
<feature type="non-terminal residue" evidence="11">
    <location>
        <position position="1"/>
    </location>
</feature>
<feature type="non-terminal residue" evidence="11">
    <location>
        <position position="279"/>
    </location>
</feature>
<reference evidence="11" key="1">
    <citation type="journal article" date="2014" name="Front. Microbiol.">
        <title>High frequency of phylogenetically diverse reductive dehalogenase-homologous genes in deep subseafloor sedimentary metagenomes.</title>
        <authorList>
            <person name="Kawai M."/>
            <person name="Futagami T."/>
            <person name="Toyoda A."/>
            <person name="Takaki Y."/>
            <person name="Nishi S."/>
            <person name="Hori S."/>
            <person name="Arai W."/>
            <person name="Tsubouchi T."/>
            <person name="Morono Y."/>
            <person name="Uchiyama I."/>
            <person name="Ito T."/>
            <person name="Fujiyama A."/>
            <person name="Inagaki F."/>
            <person name="Takami H."/>
        </authorList>
    </citation>
    <scope>NUCLEOTIDE SEQUENCE</scope>
    <source>
        <strain evidence="11">Expedition CK06-06</strain>
    </source>
</reference>
<evidence type="ECO:0000256" key="4">
    <source>
        <dbReference type="ARBA" id="ARBA00022763"/>
    </source>
</evidence>
<evidence type="ECO:0000256" key="8">
    <source>
        <dbReference type="ARBA" id="ARBA00023125"/>
    </source>
</evidence>
<dbReference type="InterPro" id="IPR003711">
    <property type="entry name" value="CarD-like/TRCF_RID"/>
</dbReference>
<dbReference type="SMART" id="SM00487">
    <property type="entry name" value="DEXDc"/>
    <property type="match status" value="1"/>
</dbReference>
<dbReference type="PROSITE" id="PS51192">
    <property type="entry name" value="HELICASE_ATP_BIND_1"/>
    <property type="match status" value="1"/>
</dbReference>
<evidence type="ECO:0000256" key="2">
    <source>
        <dbReference type="ARBA" id="ARBA00022490"/>
    </source>
</evidence>
<evidence type="ECO:0000256" key="3">
    <source>
        <dbReference type="ARBA" id="ARBA00022741"/>
    </source>
</evidence>
<evidence type="ECO:0000256" key="5">
    <source>
        <dbReference type="ARBA" id="ARBA00022801"/>
    </source>
</evidence>
<comment type="caution">
    <text evidence="11">The sequence shown here is derived from an EMBL/GenBank/DDBJ whole genome shotgun (WGS) entry which is preliminary data.</text>
</comment>
<dbReference type="Gene3D" id="3.40.50.300">
    <property type="entry name" value="P-loop containing nucleotide triphosphate hydrolases"/>
    <property type="match status" value="1"/>
</dbReference>
<sequence length="279" mass="31530">FAGVTKMSTEDSEKEYLVLQYAAGDTLYVPTDQIDRVNRYIGGGEQPPVLNRLGTQEWTRTKQRVRESVEDVAQELLALYAAREVIPGFAFSRDTVWQQELEASFPYVETPDQIEVQEQLKEDMEKAKPMDRLVCGDVGYGKTEVAIRATFKAVMDNKQVAVLVPTTVLAQQHFATFSQRLDAFPVRIEVLSRFKTPREQQAILDGLANGSVDICIGTHRLLQKDVVFKNMGLLIIDEEQRFGVAHKEHLKKLRQEVDVLTLSATPIPRTLHMSLVGVR</sequence>